<keyword evidence="1 4" id="KW-0560">Oxidoreductase</keyword>
<name>A0A5B9QGH5_9BACT</name>
<gene>
    <name evidence="4" type="primary">gfo_3</name>
    <name evidence="4" type="ORF">Pr1d_07140</name>
</gene>
<accession>A0A5B9QGH5</accession>
<organism evidence="4 5">
    <name type="scientific">Bythopirellula goksoeyrii</name>
    <dbReference type="NCBI Taxonomy" id="1400387"/>
    <lineage>
        <taxon>Bacteria</taxon>
        <taxon>Pseudomonadati</taxon>
        <taxon>Planctomycetota</taxon>
        <taxon>Planctomycetia</taxon>
        <taxon>Pirellulales</taxon>
        <taxon>Lacipirellulaceae</taxon>
        <taxon>Bythopirellula</taxon>
    </lineage>
</organism>
<dbReference type="SUPFAM" id="SSF51735">
    <property type="entry name" value="NAD(P)-binding Rossmann-fold domains"/>
    <property type="match status" value="1"/>
</dbReference>
<dbReference type="Pfam" id="PF01408">
    <property type="entry name" value="GFO_IDH_MocA"/>
    <property type="match status" value="1"/>
</dbReference>
<sequence length="342" mass="37325">MTRVGFMGMVHYLSYQKVPGAKVVALCDANSKRLAGDWTDIQGNFGPAGEQMDLTGIATYESSDELLGDPNIDLVDITLPPAAHAGVAIAALESGKHVFCEKPMAMTVEDCDRMLVAAKKADKQLLIGHVLPYFPEYAWALHEVTSGKHGRVLGGSFKRVIADPSWLANYWSAEAVGGPMLDLHVHDAHYIRLLFGMPEAVTTWGRTRNGLAAHWHTNFDYGPQGPVVHAMSGTIDQQGRAFNQAFEIQLEHATLVFEFAVIDGEGVTLCPPTIFRDDSKVERVQLPGGDPMDAFAEEIHNVVHSVQGSVLDPVADGHLARDAIHLCQKQTESLHSRCRVVI</sequence>
<dbReference type="AlphaFoldDB" id="A0A5B9QGH5"/>
<dbReference type="PANTHER" id="PTHR43818">
    <property type="entry name" value="BCDNA.GH03377"/>
    <property type="match status" value="1"/>
</dbReference>
<dbReference type="Gene3D" id="3.30.360.10">
    <property type="entry name" value="Dihydrodipicolinate Reductase, domain 2"/>
    <property type="match status" value="1"/>
</dbReference>
<keyword evidence="5" id="KW-1185">Reference proteome</keyword>
<dbReference type="InterPro" id="IPR050463">
    <property type="entry name" value="Gfo/Idh/MocA_oxidrdct_glycsds"/>
</dbReference>
<dbReference type="OrthoDB" id="9783105at2"/>
<dbReference type="RefSeq" id="WP_148072218.1">
    <property type="nucleotide sequence ID" value="NZ_CP042913.1"/>
</dbReference>
<dbReference type="GO" id="GO:0047061">
    <property type="term" value="F:glucose-fructose oxidoreductase activity"/>
    <property type="evidence" value="ECO:0007669"/>
    <property type="project" value="UniProtKB-EC"/>
</dbReference>
<proteinExistence type="predicted"/>
<dbReference type="InterPro" id="IPR055170">
    <property type="entry name" value="GFO_IDH_MocA-like_dom"/>
</dbReference>
<dbReference type="GO" id="GO:0000166">
    <property type="term" value="F:nucleotide binding"/>
    <property type="evidence" value="ECO:0007669"/>
    <property type="project" value="InterPro"/>
</dbReference>
<dbReference type="PANTHER" id="PTHR43818:SF11">
    <property type="entry name" value="BCDNA.GH03377"/>
    <property type="match status" value="1"/>
</dbReference>
<dbReference type="InterPro" id="IPR036291">
    <property type="entry name" value="NAD(P)-bd_dom_sf"/>
</dbReference>
<reference evidence="4 5" key="1">
    <citation type="submission" date="2019-08" db="EMBL/GenBank/DDBJ databases">
        <title>Deep-cultivation of Planctomycetes and their phenomic and genomic characterization uncovers novel biology.</title>
        <authorList>
            <person name="Wiegand S."/>
            <person name="Jogler M."/>
            <person name="Boedeker C."/>
            <person name="Pinto D."/>
            <person name="Vollmers J."/>
            <person name="Rivas-Marin E."/>
            <person name="Kohn T."/>
            <person name="Peeters S.H."/>
            <person name="Heuer A."/>
            <person name="Rast P."/>
            <person name="Oberbeckmann S."/>
            <person name="Bunk B."/>
            <person name="Jeske O."/>
            <person name="Meyerdierks A."/>
            <person name="Storesund J.E."/>
            <person name="Kallscheuer N."/>
            <person name="Luecker S."/>
            <person name="Lage O.M."/>
            <person name="Pohl T."/>
            <person name="Merkel B.J."/>
            <person name="Hornburger P."/>
            <person name="Mueller R.-W."/>
            <person name="Bruemmer F."/>
            <person name="Labrenz M."/>
            <person name="Spormann A.M."/>
            <person name="Op den Camp H."/>
            <person name="Overmann J."/>
            <person name="Amann R."/>
            <person name="Jetten M.S.M."/>
            <person name="Mascher T."/>
            <person name="Medema M.H."/>
            <person name="Devos D.P."/>
            <person name="Kaster A.-K."/>
            <person name="Ovreas L."/>
            <person name="Rohde M."/>
            <person name="Galperin M.Y."/>
            <person name="Jogler C."/>
        </authorList>
    </citation>
    <scope>NUCLEOTIDE SEQUENCE [LARGE SCALE GENOMIC DNA]</scope>
    <source>
        <strain evidence="4 5">Pr1d</strain>
    </source>
</reference>
<dbReference type="Proteomes" id="UP000323917">
    <property type="component" value="Chromosome"/>
</dbReference>
<dbReference type="InterPro" id="IPR000683">
    <property type="entry name" value="Gfo/Idh/MocA-like_OxRdtase_N"/>
</dbReference>
<dbReference type="KEGG" id="bgok:Pr1d_07140"/>
<dbReference type="EC" id="1.1.99.28" evidence="4"/>
<dbReference type="SUPFAM" id="SSF55347">
    <property type="entry name" value="Glyceraldehyde-3-phosphate dehydrogenase-like, C-terminal domain"/>
    <property type="match status" value="1"/>
</dbReference>
<dbReference type="Pfam" id="PF22725">
    <property type="entry name" value="GFO_IDH_MocA_C3"/>
    <property type="match status" value="1"/>
</dbReference>
<dbReference type="Gene3D" id="3.40.50.720">
    <property type="entry name" value="NAD(P)-binding Rossmann-like Domain"/>
    <property type="match status" value="1"/>
</dbReference>
<evidence type="ECO:0000313" key="4">
    <source>
        <dbReference type="EMBL" id="QEG33451.1"/>
    </source>
</evidence>
<feature type="domain" description="GFO/IDH/MocA-like oxidoreductase" evidence="3">
    <location>
        <begin position="144"/>
        <end position="210"/>
    </location>
</feature>
<evidence type="ECO:0000259" key="3">
    <source>
        <dbReference type="Pfam" id="PF22725"/>
    </source>
</evidence>
<evidence type="ECO:0000259" key="2">
    <source>
        <dbReference type="Pfam" id="PF01408"/>
    </source>
</evidence>
<dbReference type="EMBL" id="CP042913">
    <property type="protein sequence ID" value="QEG33451.1"/>
    <property type="molecule type" value="Genomic_DNA"/>
</dbReference>
<protein>
    <submittedName>
        <fullName evidence="4">Glucose--fructose oxidoreductase</fullName>
        <ecNumber evidence="4">1.1.99.28</ecNumber>
    </submittedName>
</protein>
<evidence type="ECO:0000256" key="1">
    <source>
        <dbReference type="ARBA" id="ARBA00023002"/>
    </source>
</evidence>
<feature type="domain" description="Gfo/Idh/MocA-like oxidoreductase N-terminal" evidence="2">
    <location>
        <begin position="4"/>
        <end position="129"/>
    </location>
</feature>
<evidence type="ECO:0000313" key="5">
    <source>
        <dbReference type="Proteomes" id="UP000323917"/>
    </source>
</evidence>